<evidence type="ECO:0000313" key="2">
    <source>
        <dbReference type="Proteomes" id="UP000236291"/>
    </source>
</evidence>
<evidence type="ECO:0000313" key="1">
    <source>
        <dbReference type="EMBL" id="PNX59575.1"/>
    </source>
</evidence>
<name>A0A2K3JZT5_TRIPR</name>
<reference evidence="1 2" key="2">
    <citation type="journal article" date="2017" name="Front. Plant Sci.">
        <title>Gene Classification and Mining of Molecular Markers Useful in Red Clover (Trifolium pratense) Breeding.</title>
        <authorList>
            <person name="Istvanek J."/>
            <person name="Dluhosova J."/>
            <person name="Dluhos P."/>
            <person name="Patkova L."/>
            <person name="Nedelnik J."/>
            <person name="Repkova J."/>
        </authorList>
    </citation>
    <scope>NUCLEOTIDE SEQUENCE [LARGE SCALE GENOMIC DNA]</scope>
    <source>
        <strain evidence="2">cv. Tatra</strain>
        <tissue evidence="1">Young leaves</tissue>
    </source>
</reference>
<organism evidence="1 2">
    <name type="scientific">Trifolium pratense</name>
    <name type="common">Red clover</name>
    <dbReference type="NCBI Taxonomy" id="57577"/>
    <lineage>
        <taxon>Eukaryota</taxon>
        <taxon>Viridiplantae</taxon>
        <taxon>Streptophyta</taxon>
        <taxon>Embryophyta</taxon>
        <taxon>Tracheophyta</taxon>
        <taxon>Spermatophyta</taxon>
        <taxon>Magnoliopsida</taxon>
        <taxon>eudicotyledons</taxon>
        <taxon>Gunneridae</taxon>
        <taxon>Pentapetalae</taxon>
        <taxon>rosids</taxon>
        <taxon>fabids</taxon>
        <taxon>Fabales</taxon>
        <taxon>Fabaceae</taxon>
        <taxon>Papilionoideae</taxon>
        <taxon>50 kb inversion clade</taxon>
        <taxon>NPAAA clade</taxon>
        <taxon>Hologalegina</taxon>
        <taxon>IRL clade</taxon>
        <taxon>Trifolieae</taxon>
        <taxon>Trifolium</taxon>
    </lineage>
</organism>
<proteinExistence type="predicted"/>
<sequence>MASFLNNLFGSPDKKYNIELDETFNNDPLARGRGHWLGITVANSPWLRFRQIWIWKIRAKLKLALMHSLLEFMMAIKATPLPSILEIISSGKY</sequence>
<gene>
    <name evidence="1" type="ORF">L195_g059757</name>
</gene>
<accession>A0A2K3JZT5</accession>
<protein>
    <submittedName>
        <fullName evidence="1">Uncharacterized protein</fullName>
    </submittedName>
</protein>
<reference evidence="1 2" key="1">
    <citation type="journal article" date="2014" name="Am. J. Bot.">
        <title>Genome assembly and annotation for red clover (Trifolium pratense; Fabaceae).</title>
        <authorList>
            <person name="Istvanek J."/>
            <person name="Jaros M."/>
            <person name="Krenek A."/>
            <person name="Repkova J."/>
        </authorList>
    </citation>
    <scope>NUCLEOTIDE SEQUENCE [LARGE SCALE GENOMIC DNA]</scope>
    <source>
        <strain evidence="2">cv. Tatra</strain>
        <tissue evidence="1">Young leaves</tissue>
    </source>
</reference>
<dbReference type="Proteomes" id="UP000236291">
    <property type="component" value="Unassembled WGS sequence"/>
</dbReference>
<dbReference type="EMBL" id="ASHM01132599">
    <property type="protein sequence ID" value="PNX59575.1"/>
    <property type="molecule type" value="Genomic_DNA"/>
</dbReference>
<comment type="caution">
    <text evidence="1">The sequence shown here is derived from an EMBL/GenBank/DDBJ whole genome shotgun (WGS) entry which is preliminary data.</text>
</comment>
<dbReference type="AlphaFoldDB" id="A0A2K3JZT5"/>